<accession>A0A0N9HP59</accession>
<dbReference type="EMBL" id="CP012752">
    <property type="protein sequence ID" value="ALG06421.1"/>
    <property type="molecule type" value="Genomic_DNA"/>
</dbReference>
<dbReference type="STRING" id="860235.AOZ06_05305"/>
<protein>
    <recommendedName>
        <fullName evidence="1">Fic/DOC N-terminal domain-containing protein</fullName>
    </recommendedName>
</protein>
<dbReference type="Proteomes" id="UP000063699">
    <property type="component" value="Chromosome"/>
</dbReference>
<name>A0A0N9HP59_9PSEU</name>
<evidence type="ECO:0000313" key="3">
    <source>
        <dbReference type="Proteomes" id="UP000063699"/>
    </source>
</evidence>
<evidence type="ECO:0000259" key="1">
    <source>
        <dbReference type="Pfam" id="PF13784"/>
    </source>
</evidence>
<proteinExistence type="predicted"/>
<organism evidence="2 3">
    <name type="scientific">Kibdelosporangium phytohabitans</name>
    <dbReference type="NCBI Taxonomy" id="860235"/>
    <lineage>
        <taxon>Bacteria</taxon>
        <taxon>Bacillati</taxon>
        <taxon>Actinomycetota</taxon>
        <taxon>Actinomycetes</taxon>
        <taxon>Pseudonocardiales</taxon>
        <taxon>Pseudonocardiaceae</taxon>
        <taxon>Kibdelosporangium</taxon>
    </lineage>
</organism>
<dbReference type="InterPro" id="IPR025758">
    <property type="entry name" value="Fic/DOC_N"/>
</dbReference>
<reference evidence="2 3" key="1">
    <citation type="submission" date="2015-07" db="EMBL/GenBank/DDBJ databases">
        <title>Genome sequencing of Kibdelosporangium phytohabitans.</title>
        <authorList>
            <person name="Qin S."/>
            <person name="Xing K."/>
        </authorList>
    </citation>
    <scope>NUCLEOTIDE SEQUENCE [LARGE SCALE GENOMIC DNA]</scope>
    <source>
        <strain evidence="2 3">KLBMP1111</strain>
    </source>
</reference>
<dbReference type="KEGG" id="kphy:AOZ06_05305"/>
<dbReference type="SUPFAM" id="SSF140931">
    <property type="entry name" value="Fic-like"/>
    <property type="match status" value="1"/>
</dbReference>
<gene>
    <name evidence="2" type="ORF">AOZ06_05305</name>
</gene>
<feature type="domain" description="Fic/DOC N-terminal" evidence="1">
    <location>
        <begin position="1"/>
        <end position="80"/>
    </location>
</feature>
<dbReference type="Pfam" id="PF13784">
    <property type="entry name" value="Fic_N"/>
    <property type="match status" value="1"/>
</dbReference>
<dbReference type="Gene3D" id="1.10.3290.10">
    <property type="entry name" value="Fido-like domain"/>
    <property type="match status" value="1"/>
</dbReference>
<dbReference type="InterPro" id="IPR036597">
    <property type="entry name" value="Fido-like_dom_sf"/>
</dbReference>
<sequence length="334" mass="37020">MAEAEHALGKLDATATLLPTERSLVRCTQLRDAQSSASLDGLHLGLEEILVADLWASQGSVKRPDLLPRVTPYLRTYHHGIRRIRAGAPVDAALMIELSAIMTGQTDRAIVDTLRSGPSLLGDELTGPYLVTAVGPHLLDGLEQLSNWAGGDHGQPRVAHLAITHYQLEVLAPFPATVNAHMARESTMLHLIRQGLLHDQILPLSVWFDSTRDEYHRQIRTVVDTGLIHPWIEYVATAIRDQANAQLTLISGLNDLADEFANTATMSHTTRQVLIDLIGYPVINHRAIQERYKVTARSASNVTRRLIELNILTTWETPQYNQAFLCEPVLNLLT</sequence>
<dbReference type="AlphaFoldDB" id="A0A0N9HP59"/>
<evidence type="ECO:0000313" key="2">
    <source>
        <dbReference type="EMBL" id="ALG06421.1"/>
    </source>
</evidence>
<keyword evidence="3" id="KW-1185">Reference proteome</keyword>